<feature type="compositionally biased region" description="Polar residues" evidence="5">
    <location>
        <begin position="1"/>
        <end position="10"/>
    </location>
</feature>
<evidence type="ECO:0000256" key="4">
    <source>
        <dbReference type="ARBA" id="ARBA00023242"/>
    </source>
</evidence>
<organism evidence="7 8">
    <name type="scientific">Rhizoclosmatium globosum</name>
    <dbReference type="NCBI Taxonomy" id="329046"/>
    <lineage>
        <taxon>Eukaryota</taxon>
        <taxon>Fungi</taxon>
        <taxon>Fungi incertae sedis</taxon>
        <taxon>Chytridiomycota</taxon>
        <taxon>Chytridiomycota incertae sedis</taxon>
        <taxon>Chytridiomycetes</taxon>
        <taxon>Chytridiales</taxon>
        <taxon>Chytriomycetaceae</taxon>
        <taxon>Rhizoclosmatium</taxon>
    </lineage>
</organism>
<accession>A0A1Y2D3S7</accession>
<comment type="subcellular location">
    <subcellularLocation>
        <location evidence="1">Nucleus</location>
    </subcellularLocation>
</comment>
<sequence length="219" mass="24498">MDLKQSNSNMEARLPPHTDKFTQTDAPLLDRTVSSLPHAIRQSYGSGSQWRPMKNVPILKLSGCSFQEAGYFICRPTLWSSDDKRNMSNKNPPFLHIPVSNLPPSPASSSKTLEPRTVCKIVPSPNYNLSYNLIGQDLELAQGIFFVFSDLCVRCTGKFRLHFDVFDVRRPGPAVCSAKSSEIEVFRTNHFPGMPDTTELSKCFARQDVPIRISFQGSG</sequence>
<evidence type="ECO:0000256" key="3">
    <source>
        <dbReference type="ARBA" id="ARBA00023163"/>
    </source>
</evidence>
<evidence type="ECO:0000259" key="6">
    <source>
        <dbReference type="PROSITE" id="PS51821"/>
    </source>
</evidence>
<dbReference type="PANTHER" id="PTHR33572">
    <property type="entry name" value="SPORE DEVELOPMENT REGULATOR VOSA"/>
    <property type="match status" value="1"/>
</dbReference>
<dbReference type="GO" id="GO:0005634">
    <property type="term" value="C:nucleus"/>
    <property type="evidence" value="ECO:0007669"/>
    <property type="project" value="UniProtKB-SubCell"/>
</dbReference>
<dbReference type="Proteomes" id="UP000193642">
    <property type="component" value="Unassembled WGS sequence"/>
</dbReference>
<proteinExistence type="predicted"/>
<dbReference type="InterPro" id="IPR037525">
    <property type="entry name" value="Velvet_dom"/>
</dbReference>
<keyword evidence="8" id="KW-1185">Reference proteome</keyword>
<protein>
    <recommendedName>
        <fullName evidence="6">Velvet domain-containing protein</fullName>
    </recommendedName>
</protein>
<feature type="domain" description="Velvet" evidence="6">
    <location>
        <begin position="1"/>
        <end position="214"/>
    </location>
</feature>
<keyword evidence="2" id="KW-0805">Transcription regulation</keyword>
<dbReference type="OrthoDB" id="5599552at2759"/>
<comment type="caution">
    <text evidence="7">The sequence shown here is derived from an EMBL/GenBank/DDBJ whole genome shotgun (WGS) entry which is preliminary data.</text>
</comment>
<evidence type="ECO:0000256" key="2">
    <source>
        <dbReference type="ARBA" id="ARBA00023015"/>
    </source>
</evidence>
<dbReference type="Gene3D" id="2.60.40.3960">
    <property type="entry name" value="Velvet domain"/>
    <property type="match status" value="1"/>
</dbReference>
<dbReference type="EMBL" id="MCGO01000001">
    <property type="protein sequence ID" value="ORY53794.1"/>
    <property type="molecule type" value="Genomic_DNA"/>
</dbReference>
<name>A0A1Y2D3S7_9FUNG</name>
<keyword evidence="4" id="KW-0539">Nucleus</keyword>
<evidence type="ECO:0000313" key="7">
    <source>
        <dbReference type="EMBL" id="ORY53794.1"/>
    </source>
</evidence>
<evidence type="ECO:0000313" key="8">
    <source>
        <dbReference type="Proteomes" id="UP000193642"/>
    </source>
</evidence>
<dbReference type="PROSITE" id="PS51821">
    <property type="entry name" value="VELVET"/>
    <property type="match status" value="1"/>
</dbReference>
<dbReference type="InterPro" id="IPR021740">
    <property type="entry name" value="Velvet"/>
</dbReference>
<reference evidence="7 8" key="1">
    <citation type="submission" date="2016-07" db="EMBL/GenBank/DDBJ databases">
        <title>Pervasive Adenine N6-methylation of Active Genes in Fungi.</title>
        <authorList>
            <consortium name="DOE Joint Genome Institute"/>
            <person name="Mondo S.J."/>
            <person name="Dannebaum R.O."/>
            <person name="Kuo R.C."/>
            <person name="Labutti K."/>
            <person name="Haridas S."/>
            <person name="Kuo A."/>
            <person name="Salamov A."/>
            <person name="Ahrendt S.R."/>
            <person name="Lipzen A."/>
            <person name="Sullivan W."/>
            <person name="Andreopoulos W.B."/>
            <person name="Clum A."/>
            <person name="Lindquist E."/>
            <person name="Daum C."/>
            <person name="Ramamoorthy G.K."/>
            <person name="Gryganskyi A."/>
            <person name="Culley D."/>
            <person name="Magnuson J.K."/>
            <person name="James T.Y."/>
            <person name="O'Malley M.A."/>
            <person name="Stajich J.E."/>
            <person name="Spatafora J.W."/>
            <person name="Visel A."/>
            <person name="Grigoriev I.V."/>
        </authorList>
    </citation>
    <scope>NUCLEOTIDE SEQUENCE [LARGE SCALE GENOMIC DNA]</scope>
    <source>
        <strain evidence="7 8">JEL800</strain>
    </source>
</reference>
<dbReference type="InterPro" id="IPR038491">
    <property type="entry name" value="Velvet_dom_sf"/>
</dbReference>
<dbReference type="PANTHER" id="PTHR33572:SF3">
    <property type="entry name" value="VELVET COMPLEX SUBUNIT B"/>
    <property type="match status" value="1"/>
</dbReference>
<dbReference type="STRING" id="329046.A0A1Y2D3S7"/>
<evidence type="ECO:0000256" key="1">
    <source>
        <dbReference type="ARBA" id="ARBA00004123"/>
    </source>
</evidence>
<dbReference type="AlphaFoldDB" id="A0A1Y2D3S7"/>
<gene>
    <name evidence="7" type="ORF">BCR33DRAFT_711149</name>
</gene>
<feature type="region of interest" description="Disordered" evidence="5">
    <location>
        <begin position="1"/>
        <end position="24"/>
    </location>
</feature>
<keyword evidence="3" id="KW-0804">Transcription</keyword>
<evidence type="ECO:0000256" key="5">
    <source>
        <dbReference type="SAM" id="MobiDB-lite"/>
    </source>
</evidence>
<dbReference type="Pfam" id="PF11754">
    <property type="entry name" value="Velvet"/>
    <property type="match status" value="1"/>
</dbReference>